<keyword evidence="2" id="KW-1185">Reference proteome</keyword>
<reference evidence="2" key="1">
    <citation type="submission" date="2015-05" db="EMBL/GenBank/DDBJ databases">
        <authorList>
            <person name="Oh H.-M."/>
            <person name="Yang J.-A."/>
            <person name="Cho J.-C."/>
            <person name="Kang I."/>
        </authorList>
    </citation>
    <scope>NUCLEOTIDE SEQUENCE [LARGE SCALE GENOMIC DNA]</scope>
    <source>
        <strain evidence="2">IMCC 12053</strain>
    </source>
</reference>
<dbReference type="OrthoDB" id="407979at2"/>
<dbReference type="AlphaFoldDB" id="A0A0N9ZBE6"/>
<accession>A0A0N9ZBE6</accession>
<protein>
    <submittedName>
        <fullName evidence="1">Phage-related transcriptional regulator</fullName>
    </submittedName>
</protein>
<dbReference type="Gene3D" id="1.10.260.40">
    <property type="entry name" value="lambda repressor-like DNA-binding domains"/>
    <property type="match status" value="1"/>
</dbReference>
<dbReference type="Pfam" id="PF01381">
    <property type="entry name" value="HTH_3"/>
    <property type="match status" value="1"/>
</dbReference>
<evidence type="ECO:0000313" key="2">
    <source>
        <dbReference type="Proteomes" id="UP000064920"/>
    </source>
</evidence>
<dbReference type="CDD" id="cd00093">
    <property type="entry name" value="HTH_XRE"/>
    <property type="match status" value="1"/>
</dbReference>
<dbReference type="STRING" id="1397108.IMCC12053_35"/>
<proteinExistence type="predicted"/>
<name>A0A0N9ZBE6_9RHOB</name>
<sequence length="118" mass="12904">MNEMLTIPKDEYLRLKAIEEDMADLNSAADVLARIKAGTEELIPSPVVDRLLAGDAPLTVWREHRGLSQAELACQSGVNRIQIIDIEAGRKTGSAATLKKLATALKVDMDDLFDAQDQ</sequence>
<dbReference type="PROSITE" id="PS50943">
    <property type="entry name" value="HTH_CROC1"/>
    <property type="match status" value="1"/>
</dbReference>
<gene>
    <name evidence="1" type="ORF">IMCC12053_35</name>
</gene>
<evidence type="ECO:0000313" key="1">
    <source>
        <dbReference type="EMBL" id="ALI53985.1"/>
    </source>
</evidence>
<dbReference type="SUPFAM" id="SSF47413">
    <property type="entry name" value="lambda repressor-like DNA-binding domains"/>
    <property type="match status" value="1"/>
</dbReference>
<dbReference type="GO" id="GO:0003677">
    <property type="term" value="F:DNA binding"/>
    <property type="evidence" value="ECO:0007669"/>
    <property type="project" value="InterPro"/>
</dbReference>
<dbReference type="EMBL" id="CP012023">
    <property type="protein sequence ID" value="ALI53985.1"/>
    <property type="molecule type" value="Genomic_DNA"/>
</dbReference>
<organism evidence="1 2">
    <name type="scientific">Celeribacter marinus</name>
    <dbReference type="NCBI Taxonomy" id="1397108"/>
    <lineage>
        <taxon>Bacteria</taxon>
        <taxon>Pseudomonadati</taxon>
        <taxon>Pseudomonadota</taxon>
        <taxon>Alphaproteobacteria</taxon>
        <taxon>Rhodobacterales</taxon>
        <taxon>Roseobacteraceae</taxon>
        <taxon>Celeribacter</taxon>
    </lineage>
</organism>
<dbReference type="PATRIC" id="fig|1397108.4.peg.34"/>
<dbReference type="KEGG" id="cmar:IMCC12053_35"/>
<dbReference type="SMART" id="SM00530">
    <property type="entry name" value="HTH_XRE"/>
    <property type="match status" value="1"/>
</dbReference>
<dbReference type="InterPro" id="IPR010982">
    <property type="entry name" value="Lambda_DNA-bd_dom_sf"/>
</dbReference>
<dbReference type="Proteomes" id="UP000064920">
    <property type="component" value="Chromosome"/>
</dbReference>
<dbReference type="RefSeq" id="WP_062214585.1">
    <property type="nucleotide sequence ID" value="NZ_CP012023.1"/>
</dbReference>
<dbReference type="InterPro" id="IPR001387">
    <property type="entry name" value="Cro/C1-type_HTH"/>
</dbReference>